<feature type="non-terminal residue" evidence="2">
    <location>
        <position position="1"/>
    </location>
</feature>
<dbReference type="Proteomes" id="UP000823399">
    <property type="component" value="Unassembled WGS sequence"/>
</dbReference>
<protein>
    <submittedName>
        <fullName evidence="2">Uncharacterized protein</fullName>
    </submittedName>
</protein>
<dbReference type="OrthoDB" id="2685032at2759"/>
<dbReference type="RefSeq" id="XP_041293676.1">
    <property type="nucleotide sequence ID" value="XM_041431278.1"/>
</dbReference>
<organism evidence="2 3">
    <name type="scientific">Suillus discolor</name>
    <dbReference type="NCBI Taxonomy" id="1912936"/>
    <lineage>
        <taxon>Eukaryota</taxon>
        <taxon>Fungi</taxon>
        <taxon>Dikarya</taxon>
        <taxon>Basidiomycota</taxon>
        <taxon>Agaricomycotina</taxon>
        <taxon>Agaricomycetes</taxon>
        <taxon>Agaricomycetidae</taxon>
        <taxon>Boletales</taxon>
        <taxon>Suillineae</taxon>
        <taxon>Suillaceae</taxon>
        <taxon>Suillus</taxon>
    </lineage>
</organism>
<keyword evidence="3" id="KW-1185">Reference proteome</keyword>
<dbReference type="EMBL" id="JABBWM010000023">
    <property type="protein sequence ID" value="KAG2109731.1"/>
    <property type="molecule type" value="Genomic_DNA"/>
</dbReference>
<sequence>EVSYIITVFSAAEMKKAKTKRKPISTSVNLNSDEPWDTLKAQVLVKISNTIRPVSSTSTDYALTYQIPQVLPKPGLSLITQADFDGMMKHVNGMNAVSLLVNITVVQGQVQGANTGNDENEDNAEHAPMKNKK</sequence>
<evidence type="ECO:0000256" key="1">
    <source>
        <dbReference type="SAM" id="MobiDB-lite"/>
    </source>
</evidence>
<accession>A0A9P7F7K9</accession>
<reference evidence="2" key="1">
    <citation type="journal article" date="2020" name="New Phytol.">
        <title>Comparative genomics reveals dynamic genome evolution in host specialist ectomycorrhizal fungi.</title>
        <authorList>
            <person name="Lofgren L.A."/>
            <person name="Nguyen N.H."/>
            <person name="Vilgalys R."/>
            <person name="Ruytinx J."/>
            <person name="Liao H.L."/>
            <person name="Branco S."/>
            <person name="Kuo A."/>
            <person name="LaButti K."/>
            <person name="Lipzen A."/>
            <person name="Andreopoulos W."/>
            <person name="Pangilinan J."/>
            <person name="Riley R."/>
            <person name="Hundley H."/>
            <person name="Na H."/>
            <person name="Barry K."/>
            <person name="Grigoriev I.V."/>
            <person name="Stajich J.E."/>
            <person name="Kennedy P.G."/>
        </authorList>
    </citation>
    <scope>NUCLEOTIDE SEQUENCE</scope>
    <source>
        <strain evidence="2">FC423</strain>
    </source>
</reference>
<name>A0A9P7F7K9_9AGAM</name>
<feature type="region of interest" description="Disordered" evidence="1">
    <location>
        <begin position="112"/>
        <end position="133"/>
    </location>
</feature>
<comment type="caution">
    <text evidence="2">The sequence shown here is derived from an EMBL/GenBank/DDBJ whole genome shotgun (WGS) entry which is preliminary data.</text>
</comment>
<evidence type="ECO:0000313" key="3">
    <source>
        <dbReference type="Proteomes" id="UP000823399"/>
    </source>
</evidence>
<evidence type="ECO:0000313" key="2">
    <source>
        <dbReference type="EMBL" id="KAG2109731.1"/>
    </source>
</evidence>
<feature type="compositionally biased region" description="Basic and acidic residues" evidence="1">
    <location>
        <begin position="123"/>
        <end position="133"/>
    </location>
</feature>
<gene>
    <name evidence="2" type="ORF">F5147DRAFT_575532</name>
</gene>
<dbReference type="GeneID" id="64693537"/>
<dbReference type="AlphaFoldDB" id="A0A9P7F7K9"/>
<proteinExistence type="predicted"/>